<dbReference type="EMBL" id="MNCJ02000321">
    <property type="protein sequence ID" value="KAF5803348.1"/>
    <property type="molecule type" value="Genomic_DNA"/>
</dbReference>
<reference evidence="1" key="1">
    <citation type="journal article" date="2017" name="Nature">
        <title>The sunflower genome provides insights into oil metabolism, flowering and Asterid evolution.</title>
        <authorList>
            <person name="Badouin H."/>
            <person name="Gouzy J."/>
            <person name="Grassa C.J."/>
            <person name="Murat F."/>
            <person name="Staton S.E."/>
            <person name="Cottret L."/>
            <person name="Lelandais-Briere C."/>
            <person name="Owens G.L."/>
            <person name="Carrere S."/>
            <person name="Mayjonade B."/>
            <person name="Legrand L."/>
            <person name="Gill N."/>
            <person name="Kane N.C."/>
            <person name="Bowers J.E."/>
            <person name="Hubner S."/>
            <person name="Bellec A."/>
            <person name="Berard A."/>
            <person name="Berges H."/>
            <person name="Blanchet N."/>
            <person name="Boniface M.C."/>
            <person name="Brunel D."/>
            <person name="Catrice O."/>
            <person name="Chaidir N."/>
            <person name="Claudel C."/>
            <person name="Donnadieu C."/>
            <person name="Faraut T."/>
            <person name="Fievet G."/>
            <person name="Helmstetter N."/>
            <person name="King M."/>
            <person name="Knapp S.J."/>
            <person name="Lai Z."/>
            <person name="Le Paslier M.C."/>
            <person name="Lippi Y."/>
            <person name="Lorenzon L."/>
            <person name="Mandel J.R."/>
            <person name="Marage G."/>
            <person name="Marchand G."/>
            <person name="Marquand E."/>
            <person name="Bret-Mestries E."/>
            <person name="Morien E."/>
            <person name="Nambeesan S."/>
            <person name="Nguyen T."/>
            <person name="Pegot-Espagnet P."/>
            <person name="Pouilly N."/>
            <person name="Raftis F."/>
            <person name="Sallet E."/>
            <person name="Schiex T."/>
            <person name="Thomas J."/>
            <person name="Vandecasteele C."/>
            <person name="Vares D."/>
            <person name="Vear F."/>
            <person name="Vautrin S."/>
            <person name="Crespi M."/>
            <person name="Mangin B."/>
            <person name="Burke J.M."/>
            <person name="Salse J."/>
            <person name="Munos S."/>
            <person name="Vincourt P."/>
            <person name="Rieseberg L.H."/>
            <person name="Langlade N.B."/>
        </authorList>
    </citation>
    <scope>NUCLEOTIDE SEQUENCE</scope>
    <source>
        <tissue evidence="1">Leaves</tissue>
    </source>
</reference>
<dbReference type="AlphaFoldDB" id="A0A9K3NL13"/>
<evidence type="ECO:0000313" key="1">
    <source>
        <dbReference type="EMBL" id="KAF5803348.1"/>
    </source>
</evidence>
<sequence length="52" mass="5891">MLASCVHGWTHPVWKTSGSKVEESMNEVVRCVCPTKVMRQWTSPHSEESTDT</sequence>
<keyword evidence="2" id="KW-1185">Reference proteome</keyword>
<dbReference type="Gramene" id="mRNA:HanXRQr2_Chr06g0270221">
    <property type="protein sequence ID" value="mRNA:HanXRQr2_Chr06g0270221"/>
    <property type="gene ID" value="HanXRQr2_Chr06g0270221"/>
</dbReference>
<protein>
    <submittedName>
        <fullName evidence="1">Uncharacterized protein</fullName>
    </submittedName>
</protein>
<organism evidence="1 2">
    <name type="scientific">Helianthus annuus</name>
    <name type="common">Common sunflower</name>
    <dbReference type="NCBI Taxonomy" id="4232"/>
    <lineage>
        <taxon>Eukaryota</taxon>
        <taxon>Viridiplantae</taxon>
        <taxon>Streptophyta</taxon>
        <taxon>Embryophyta</taxon>
        <taxon>Tracheophyta</taxon>
        <taxon>Spermatophyta</taxon>
        <taxon>Magnoliopsida</taxon>
        <taxon>eudicotyledons</taxon>
        <taxon>Gunneridae</taxon>
        <taxon>Pentapetalae</taxon>
        <taxon>asterids</taxon>
        <taxon>campanulids</taxon>
        <taxon>Asterales</taxon>
        <taxon>Asteraceae</taxon>
        <taxon>Asteroideae</taxon>
        <taxon>Heliantheae alliance</taxon>
        <taxon>Heliantheae</taxon>
        <taxon>Helianthus</taxon>
    </lineage>
</organism>
<evidence type="ECO:0000313" key="2">
    <source>
        <dbReference type="Proteomes" id="UP000215914"/>
    </source>
</evidence>
<proteinExistence type="predicted"/>
<accession>A0A9K3NL13</accession>
<dbReference type="Proteomes" id="UP000215914">
    <property type="component" value="Unassembled WGS sequence"/>
</dbReference>
<reference evidence="1" key="2">
    <citation type="submission" date="2020-06" db="EMBL/GenBank/DDBJ databases">
        <title>Helianthus annuus Genome sequencing and assembly Release 2.</title>
        <authorList>
            <person name="Gouzy J."/>
            <person name="Langlade N."/>
            <person name="Munos S."/>
        </authorList>
    </citation>
    <scope>NUCLEOTIDE SEQUENCE</scope>
    <source>
        <tissue evidence="1">Leaves</tissue>
    </source>
</reference>
<gene>
    <name evidence="1" type="ORF">HanXRQr2_Chr06g0270221</name>
</gene>
<comment type="caution">
    <text evidence="1">The sequence shown here is derived from an EMBL/GenBank/DDBJ whole genome shotgun (WGS) entry which is preliminary data.</text>
</comment>
<name>A0A9K3NL13_HELAN</name>